<evidence type="ECO:0008006" key="2">
    <source>
        <dbReference type="Google" id="ProtNLM"/>
    </source>
</evidence>
<dbReference type="Gene3D" id="3.40.50.150">
    <property type="entry name" value="Vaccinia Virus protein VP39"/>
    <property type="match status" value="1"/>
</dbReference>
<dbReference type="SUPFAM" id="SSF53335">
    <property type="entry name" value="S-adenosyl-L-methionine-dependent methyltransferases"/>
    <property type="match status" value="1"/>
</dbReference>
<dbReference type="InterPro" id="IPR029063">
    <property type="entry name" value="SAM-dependent_MTases_sf"/>
</dbReference>
<comment type="caution">
    <text evidence="1">The sequence shown here is derived from an EMBL/GenBank/DDBJ whole genome shotgun (WGS) entry which is preliminary data.</text>
</comment>
<dbReference type="AlphaFoldDB" id="A0A645JE03"/>
<gene>
    <name evidence="1" type="ORF">SDC9_208642</name>
</gene>
<name>A0A645JE03_9ZZZZ</name>
<organism evidence="1">
    <name type="scientific">bioreactor metagenome</name>
    <dbReference type="NCBI Taxonomy" id="1076179"/>
    <lineage>
        <taxon>unclassified sequences</taxon>
        <taxon>metagenomes</taxon>
        <taxon>ecological metagenomes</taxon>
    </lineage>
</organism>
<accession>A0A645JE03</accession>
<proteinExistence type="predicted"/>
<evidence type="ECO:0000313" key="1">
    <source>
        <dbReference type="EMBL" id="MPN60909.1"/>
    </source>
</evidence>
<protein>
    <recommendedName>
        <fullName evidence="2">DNA methylase adenine-specific domain-containing protein</fullName>
    </recommendedName>
</protein>
<reference evidence="1" key="1">
    <citation type="submission" date="2019-08" db="EMBL/GenBank/DDBJ databases">
        <authorList>
            <person name="Kucharzyk K."/>
            <person name="Murdoch R.W."/>
            <person name="Higgins S."/>
            <person name="Loffler F."/>
        </authorList>
    </citation>
    <scope>NUCLEOTIDE SEQUENCE</scope>
</reference>
<dbReference type="EMBL" id="VSSQ01136771">
    <property type="protein sequence ID" value="MPN60909.1"/>
    <property type="molecule type" value="Genomic_DNA"/>
</dbReference>
<sequence length="94" mass="11172">MPLPTDVKNFNKNRTIVIQDFDLVRKWWIDREENEHAWKVNIDSIIASNYDLDSKNPTQNEVEKTESVEILIEKIENSITRSRELINEIKKAFL</sequence>